<protein>
    <submittedName>
        <fullName evidence="2">Uncharacterized protein</fullName>
    </submittedName>
</protein>
<keyword evidence="3" id="KW-1185">Reference proteome</keyword>
<sequence length="67" mass="7054">YSICFGPHSTRSAPGGRDVAISRTGEPQPQPQPRARASLPPARTPHSHTGSSPAVGRRGIGRRAMDP</sequence>
<dbReference type="Proteomes" id="UP000015105">
    <property type="component" value="Chromosome 5D"/>
</dbReference>
<reference evidence="3" key="2">
    <citation type="journal article" date="2017" name="Nat. Plants">
        <title>The Aegilops tauschii genome reveals multiple impacts of transposons.</title>
        <authorList>
            <person name="Zhao G."/>
            <person name="Zou C."/>
            <person name="Li K."/>
            <person name="Wang K."/>
            <person name="Li T."/>
            <person name="Gao L."/>
            <person name="Zhang X."/>
            <person name="Wang H."/>
            <person name="Yang Z."/>
            <person name="Liu X."/>
            <person name="Jiang W."/>
            <person name="Mao L."/>
            <person name="Kong X."/>
            <person name="Jiao Y."/>
            <person name="Jia J."/>
        </authorList>
    </citation>
    <scope>NUCLEOTIDE SEQUENCE [LARGE SCALE GENOMIC DNA]</scope>
    <source>
        <strain evidence="3">cv. AL8/78</strain>
    </source>
</reference>
<dbReference type="EnsemblPlants" id="AET5Gv21056700.1">
    <property type="protein sequence ID" value="AET5Gv21056700.1"/>
    <property type="gene ID" value="AET5Gv21056700"/>
</dbReference>
<evidence type="ECO:0000256" key="1">
    <source>
        <dbReference type="SAM" id="MobiDB-lite"/>
    </source>
</evidence>
<reference evidence="2" key="4">
    <citation type="submission" date="2019-03" db="UniProtKB">
        <authorList>
            <consortium name="EnsemblPlants"/>
        </authorList>
    </citation>
    <scope>IDENTIFICATION</scope>
</reference>
<dbReference type="AlphaFoldDB" id="A0A453M5Q0"/>
<accession>A0A453M5Q0</accession>
<dbReference type="Gramene" id="AET5Gv21056700.1">
    <property type="protein sequence ID" value="AET5Gv21056700.1"/>
    <property type="gene ID" value="AET5Gv21056700"/>
</dbReference>
<reference evidence="3" key="1">
    <citation type="journal article" date="2014" name="Science">
        <title>Ancient hybridizations among the ancestral genomes of bread wheat.</title>
        <authorList>
            <consortium name="International Wheat Genome Sequencing Consortium,"/>
            <person name="Marcussen T."/>
            <person name="Sandve S.R."/>
            <person name="Heier L."/>
            <person name="Spannagl M."/>
            <person name="Pfeifer M."/>
            <person name="Jakobsen K.S."/>
            <person name="Wulff B.B."/>
            <person name="Steuernagel B."/>
            <person name="Mayer K.F."/>
            <person name="Olsen O.A."/>
        </authorList>
    </citation>
    <scope>NUCLEOTIDE SEQUENCE [LARGE SCALE GENOMIC DNA]</scope>
    <source>
        <strain evidence="3">cv. AL8/78</strain>
    </source>
</reference>
<feature type="region of interest" description="Disordered" evidence="1">
    <location>
        <begin position="1"/>
        <end position="67"/>
    </location>
</feature>
<reference evidence="2" key="3">
    <citation type="journal article" date="2017" name="Nature">
        <title>Genome sequence of the progenitor of the wheat D genome Aegilops tauschii.</title>
        <authorList>
            <person name="Luo M.C."/>
            <person name="Gu Y.Q."/>
            <person name="Puiu D."/>
            <person name="Wang H."/>
            <person name="Twardziok S.O."/>
            <person name="Deal K.R."/>
            <person name="Huo N."/>
            <person name="Zhu T."/>
            <person name="Wang L."/>
            <person name="Wang Y."/>
            <person name="McGuire P.E."/>
            <person name="Liu S."/>
            <person name="Long H."/>
            <person name="Ramasamy R.K."/>
            <person name="Rodriguez J.C."/>
            <person name="Van S.L."/>
            <person name="Yuan L."/>
            <person name="Wang Z."/>
            <person name="Xia Z."/>
            <person name="Xiao L."/>
            <person name="Anderson O.D."/>
            <person name="Ouyang S."/>
            <person name="Liang Y."/>
            <person name="Zimin A.V."/>
            <person name="Pertea G."/>
            <person name="Qi P."/>
            <person name="Bennetzen J.L."/>
            <person name="Dai X."/>
            <person name="Dawson M.W."/>
            <person name="Muller H.G."/>
            <person name="Kugler K."/>
            <person name="Rivarola-Duarte L."/>
            <person name="Spannagl M."/>
            <person name="Mayer K.F.X."/>
            <person name="Lu F.H."/>
            <person name="Bevan M.W."/>
            <person name="Leroy P."/>
            <person name="Li P."/>
            <person name="You F.M."/>
            <person name="Sun Q."/>
            <person name="Liu Z."/>
            <person name="Lyons E."/>
            <person name="Wicker T."/>
            <person name="Salzberg S.L."/>
            <person name="Devos K.M."/>
            <person name="Dvorak J."/>
        </authorList>
    </citation>
    <scope>NUCLEOTIDE SEQUENCE [LARGE SCALE GENOMIC DNA]</scope>
    <source>
        <strain evidence="2">cv. AL8/78</strain>
    </source>
</reference>
<organism evidence="2 3">
    <name type="scientific">Aegilops tauschii subsp. strangulata</name>
    <name type="common">Goatgrass</name>
    <dbReference type="NCBI Taxonomy" id="200361"/>
    <lineage>
        <taxon>Eukaryota</taxon>
        <taxon>Viridiplantae</taxon>
        <taxon>Streptophyta</taxon>
        <taxon>Embryophyta</taxon>
        <taxon>Tracheophyta</taxon>
        <taxon>Spermatophyta</taxon>
        <taxon>Magnoliopsida</taxon>
        <taxon>Liliopsida</taxon>
        <taxon>Poales</taxon>
        <taxon>Poaceae</taxon>
        <taxon>BOP clade</taxon>
        <taxon>Pooideae</taxon>
        <taxon>Triticodae</taxon>
        <taxon>Triticeae</taxon>
        <taxon>Triticinae</taxon>
        <taxon>Aegilops</taxon>
    </lineage>
</organism>
<evidence type="ECO:0000313" key="2">
    <source>
        <dbReference type="EnsemblPlants" id="AET5Gv21056700.1"/>
    </source>
</evidence>
<proteinExistence type="predicted"/>
<evidence type="ECO:0000313" key="3">
    <source>
        <dbReference type="Proteomes" id="UP000015105"/>
    </source>
</evidence>
<name>A0A453M5Q0_AEGTS</name>
<reference evidence="2" key="5">
    <citation type="journal article" date="2021" name="G3 (Bethesda)">
        <title>Aegilops tauschii genome assembly Aet v5.0 features greater sequence contiguity and improved annotation.</title>
        <authorList>
            <person name="Wang L."/>
            <person name="Zhu T."/>
            <person name="Rodriguez J.C."/>
            <person name="Deal K.R."/>
            <person name="Dubcovsky J."/>
            <person name="McGuire P.E."/>
            <person name="Lux T."/>
            <person name="Spannagl M."/>
            <person name="Mayer K.F.X."/>
            <person name="Baldrich P."/>
            <person name="Meyers B.C."/>
            <person name="Huo N."/>
            <person name="Gu Y.Q."/>
            <person name="Zhou H."/>
            <person name="Devos K.M."/>
            <person name="Bennetzen J.L."/>
            <person name="Unver T."/>
            <person name="Budak H."/>
            <person name="Gulick P.J."/>
            <person name="Galiba G."/>
            <person name="Kalapos B."/>
            <person name="Nelson D.R."/>
            <person name="Li P."/>
            <person name="You F.M."/>
            <person name="Luo M.C."/>
            <person name="Dvorak J."/>
        </authorList>
    </citation>
    <scope>NUCLEOTIDE SEQUENCE [LARGE SCALE GENOMIC DNA]</scope>
    <source>
        <strain evidence="2">cv. AL8/78</strain>
    </source>
</reference>